<organism evidence="10 11">
    <name type="scientific">Ornithinibacillus halotolerans</name>
    <dbReference type="NCBI Taxonomy" id="1274357"/>
    <lineage>
        <taxon>Bacteria</taxon>
        <taxon>Bacillati</taxon>
        <taxon>Bacillota</taxon>
        <taxon>Bacilli</taxon>
        <taxon>Bacillales</taxon>
        <taxon>Bacillaceae</taxon>
        <taxon>Ornithinibacillus</taxon>
    </lineage>
</organism>
<keyword evidence="6 8" id="KW-0472">Membrane</keyword>
<dbReference type="GO" id="GO:0004713">
    <property type="term" value="F:protein tyrosine kinase activity"/>
    <property type="evidence" value="ECO:0007669"/>
    <property type="project" value="TreeGrafter"/>
</dbReference>
<dbReference type="Pfam" id="PF02706">
    <property type="entry name" value="Wzz"/>
    <property type="match status" value="1"/>
</dbReference>
<feature type="domain" description="Polysaccharide chain length determinant N-terminal" evidence="9">
    <location>
        <begin position="4"/>
        <end position="93"/>
    </location>
</feature>
<keyword evidence="3" id="KW-1003">Cell membrane</keyword>
<dbReference type="InterPro" id="IPR003856">
    <property type="entry name" value="LPS_length_determ_N"/>
</dbReference>
<keyword evidence="11" id="KW-1185">Reference proteome</keyword>
<evidence type="ECO:0000256" key="3">
    <source>
        <dbReference type="ARBA" id="ARBA00022475"/>
    </source>
</evidence>
<protein>
    <submittedName>
        <fullName evidence="10">Capsular polysaccharide biosynthesis protein</fullName>
    </submittedName>
</protein>
<evidence type="ECO:0000256" key="8">
    <source>
        <dbReference type="SAM" id="Phobius"/>
    </source>
</evidence>
<gene>
    <name evidence="10" type="ORF">GCM10008025_15870</name>
</gene>
<dbReference type="InterPro" id="IPR050445">
    <property type="entry name" value="Bact_polysacc_biosynth/exp"/>
</dbReference>
<evidence type="ECO:0000259" key="9">
    <source>
        <dbReference type="Pfam" id="PF02706"/>
    </source>
</evidence>
<dbReference type="PANTHER" id="PTHR32309">
    <property type="entry name" value="TYROSINE-PROTEIN KINASE"/>
    <property type="match status" value="1"/>
</dbReference>
<comment type="caution">
    <text evidence="10">The sequence shown here is derived from an EMBL/GenBank/DDBJ whole genome shotgun (WGS) entry which is preliminary data.</text>
</comment>
<dbReference type="EMBL" id="BMEY01000006">
    <property type="protein sequence ID" value="GGA72910.1"/>
    <property type="molecule type" value="Genomic_DNA"/>
</dbReference>
<evidence type="ECO:0000313" key="10">
    <source>
        <dbReference type="EMBL" id="GGA72910.1"/>
    </source>
</evidence>
<dbReference type="Proteomes" id="UP000613512">
    <property type="component" value="Unassembled WGS sequence"/>
</dbReference>
<comment type="similarity">
    <text evidence="2">Belongs to the CpsC/CapA family.</text>
</comment>
<dbReference type="AlphaFoldDB" id="A0A916W715"/>
<reference evidence="10" key="1">
    <citation type="journal article" date="2014" name="Int. J. Syst. Evol. Microbiol.">
        <title>Complete genome sequence of Corynebacterium casei LMG S-19264T (=DSM 44701T), isolated from a smear-ripened cheese.</title>
        <authorList>
            <consortium name="US DOE Joint Genome Institute (JGI-PGF)"/>
            <person name="Walter F."/>
            <person name="Albersmeier A."/>
            <person name="Kalinowski J."/>
            <person name="Ruckert C."/>
        </authorList>
    </citation>
    <scope>NUCLEOTIDE SEQUENCE</scope>
    <source>
        <strain evidence="10">CGMCC 1.12408</strain>
    </source>
</reference>
<name>A0A916W715_9BACI</name>
<feature type="region of interest" description="Disordered" evidence="7">
    <location>
        <begin position="224"/>
        <end position="250"/>
    </location>
</feature>
<dbReference type="RefSeq" id="WP_188384131.1">
    <property type="nucleotide sequence ID" value="NZ_BMEY01000006.1"/>
</dbReference>
<dbReference type="GO" id="GO:0005886">
    <property type="term" value="C:plasma membrane"/>
    <property type="evidence" value="ECO:0007669"/>
    <property type="project" value="UniProtKB-SubCell"/>
</dbReference>
<evidence type="ECO:0000256" key="7">
    <source>
        <dbReference type="SAM" id="MobiDB-lite"/>
    </source>
</evidence>
<accession>A0A916W715</accession>
<proteinExistence type="inferred from homology"/>
<dbReference type="PANTHER" id="PTHR32309:SF13">
    <property type="entry name" value="FERRIC ENTEROBACTIN TRANSPORT PROTEIN FEPE"/>
    <property type="match status" value="1"/>
</dbReference>
<evidence type="ECO:0000256" key="6">
    <source>
        <dbReference type="ARBA" id="ARBA00023136"/>
    </source>
</evidence>
<sequence length="250" mass="27701">MKDAFSIQEIFMTLKKRIVLIISLTISLILTAVIISYFVITPTYQSSSQFIVIHQPSQNNPVNLGELEMNLELINTYKEIVRSSSILEKVIKEVNLNTTPEELGKKIQVSSGEDSQVITVSAIGESPELAAQLTNLIVEHFQKTIVSIMNIDNVFILSKANPASSQKPIQPRPFINILIAGIIGVATSIGMALFLEFLDTKVKSEADIENLGITVLGSVSVIEKRKGKKEKEADDEKKQKNNRTNKFNNS</sequence>
<evidence type="ECO:0000256" key="1">
    <source>
        <dbReference type="ARBA" id="ARBA00004651"/>
    </source>
</evidence>
<feature type="compositionally biased region" description="Basic and acidic residues" evidence="7">
    <location>
        <begin position="229"/>
        <end position="239"/>
    </location>
</feature>
<comment type="subcellular location">
    <subcellularLocation>
        <location evidence="1">Cell membrane</location>
        <topology evidence="1">Multi-pass membrane protein</topology>
    </subcellularLocation>
</comment>
<feature type="transmembrane region" description="Helical" evidence="8">
    <location>
        <begin position="174"/>
        <end position="195"/>
    </location>
</feature>
<keyword evidence="4 8" id="KW-0812">Transmembrane</keyword>
<feature type="transmembrane region" description="Helical" evidence="8">
    <location>
        <begin position="18"/>
        <end position="40"/>
    </location>
</feature>
<evidence type="ECO:0000256" key="4">
    <source>
        <dbReference type="ARBA" id="ARBA00022692"/>
    </source>
</evidence>
<evidence type="ECO:0000313" key="11">
    <source>
        <dbReference type="Proteomes" id="UP000613512"/>
    </source>
</evidence>
<evidence type="ECO:0000256" key="5">
    <source>
        <dbReference type="ARBA" id="ARBA00022989"/>
    </source>
</evidence>
<keyword evidence="5 8" id="KW-1133">Transmembrane helix</keyword>
<evidence type="ECO:0000256" key="2">
    <source>
        <dbReference type="ARBA" id="ARBA00006683"/>
    </source>
</evidence>
<reference evidence="10" key="2">
    <citation type="submission" date="2020-09" db="EMBL/GenBank/DDBJ databases">
        <authorList>
            <person name="Sun Q."/>
            <person name="Zhou Y."/>
        </authorList>
    </citation>
    <scope>NUCLEOTIDE SEQUENCE</scope>
    <source>
        <strain evidence="10">CGMCC 1.12408</strain>
    </source>
</reference>